<sequence>MVVWLMAGQVYISDLQYINTMDTEIKLRPPTNKLFLYVAMLAEREKFPIKVQPVDEHSFIFFIPYSQLAETVFHVIKDKHPNVQVKTVDNKIVFITEKGDREVVLEDVKDVVNTIYEKLKIRVAIDVPNDNELLIIVRAEPLAVMMTQLILKEVKKRNPDVIRLFKFLKGELNVEGYGYSMVVGVKYVHSDISKLEEMVS</sequence>
<name>A0AAE3FN87_9CREN</name>
<evidence type="ECO:0000313" key="1">
    <source>
        <dbReference type="EMBL" id="MCL7344636.1"/>
    </source>
</evidence>
<dbReference type="AlphaFoldDB" id="A0AAE3FN87"/>
<reference evidence="1" key="1">
    <citation type="submission" date="2022-05" db="EMBL/GenBank/DDBJ databases">
        <title>Metagenome Sequencing of an Archaeal-Dominated Microbial Community from a Hot Spring at the Los Azufres Geothermal Field, Mexico.</title>
        <authorList>
            <person name="Marin-Paredes R."/>
            <person name="Martinez-Romero E."/>
            <person name="Servin-Garciduenas L.E."/>
        </authorList>
    </citation>
    <scope>NUCLEOTIDE SEQUENCE</scope>
    <source>
        <strain evidence="1">AZ1-454</strain>
    </source>
</reference>
<dbReference type="EMBL" id="JZWS02000019">
    <property type="protein sequence ID" value="MCL7344636.1"/>
    <property type="molecule type" value="Genomic_DNA"/>
</dbReference>
<protein>
    <submittedName>
        <fullName evidence="1">Uncharacterized protein</fullName>
    </submittedName>
</protein>
<organism evidence="1">
    <name type="scientific">Candidatus Aramenus sulfurataquae</name>
    <dbReference type="NCBI Taxonomy" id="1326980"/>
    <lineage>
        <taxon>Archaea</taxon>
        <taxon>Thermoproteota</taxon>
        <taxon>Thermoprotei</taxon>
        <taxon>Sulfolobales</taxon>
        <taxon>Sulfolobaceae</taxon>
        <taxon>Candidatus Aramenus</taxon>
    </lineage>
</organism>
<accession>A0AAE3FN87</accession>
<comment type="caution">
    <text evidence="1">The sequence shown here is derived from an EMBL/GenBank/DDBJ whole genome shotgun (WGS) entry which is preliminary data.</text>
</comment>
<proteinExistence type="predicted"/>
<gene>
    <name evidence="1" type="ORF">TQ35_008705</name>
</gene>